<dbReference type="STRING" id="342668.A0A1B8G9N5"/>
<dbReference type="GeneID" id="28842847"/>
<reference evidence="3" key="2">
    <citation type="journal article" date="2018" name="Nat. Commun.">
        <title>Extreme sensitivity to ultraviolet light in the fungal pathogen causing white-nose syndrome of bats.</title>
        <authorList>
            <person name="Palmer J.M."/>
            <person name="Drees K.P."/>
            <person name="Foster J.T."/>
            <person name="Lindner D.L."/>
        </authorList>
    </citation>
    <scope>NUCLEOTIDE SEQUENCE [LARGE SCALE GENOMIC DNA]</scope>
    <source>
        <strain evidence="3">UAMH 10579</strain>
    </source>
</reference>
<organism evidence="2 3">
    <name type="scientific">Pseudogymnoascus verrucosus</name>
    <dbReference type="NCBI Taxonomy" id="342668"/>
    <lineage>
        <taxon>Eukaryota</taxon>
        <taxon>Fungi</taxon>
        <taxon>Dikarya</taxon>
        <taxon>Ascomycota</taxon>
        <taxon>Pezizomycotina</taxon>
        <taxon>Leotiomycetes</taxon>
        <taxon>Thelebolales</taxon>
        <taxon>Thelebolaceae</taxon>
        <taxon>Pseudogymnoascus</taxon>
    </lineage>
</organism>
<keyword evidence="3" id="KW-1185">Reference proteome</keyword>
<dbReference type="Proteomes" id="UP000091956">
    <property type="component" value="Unassembled WGS sequence"/>
</dbReference>
<reference evidence="2 3" key="1">
    <citation type="submission" date="2016-03" db="EMBL/GenBank/DDBJ databases">
        <title>Comparative genomics of Pseudogymnoascus destructans, the fungus causing white-nose syndrome of bats.</title>
        <authorList>
            <person name="Palmer J.M."/>
            <person name="Drees K.P."/>
            <person name="Foster J.T."/>
            <person name="Lindner D.L."/>
        </authorList>
    </citation>
    <scope>NUCLEOTIDE SEQUENCE [LARGE SCALE GENOMIC DNA]</scope>
    <source>
        <strain evidence="2 3">UAMH 10579</strain>
    </source>
</reference>
<feature type="compositionally biased region" description="Polar residues" evidence="1">
    <location>
        <begin position="249"/>
        <end position="265"/>
    </location>
</feature>
<dbReference type="OrthoDB" id="10636054at2759"/>
<evidence type="ECO:0000313" key="3">
    <source>
        <dbReference type="Proteomes" id="UP000091956"/>
    </source>
</evidence>
<accession>A0A1B8G9N5</accession>
<feature type="region of interest" description="Disordered" evidence="1">
    <location>
        <begin position="132"/>
        <end position="265"/>
    </location>
</feature>
<feature type="compositionally biased region" description="Basic and acidic residues" evidence="1">
    <location>
        <begin position="132"/>
        <end position="147"/>
    </location>
</feature>
<sequence length="662" mass="73844">MRLCVSDSKPAQLRRLRNGSQWINEQISKVYATLGHQATEKIFQSPMSINQYGTLGQSPKESKKYLSEHLVSAKVTPTLSQAYIPLFLPSFVQVMLGDDYTLHQVCKLLNVPESFVNEKTISLCHQYATIRDEPGEASPESRKRTMDEQPGSSGKSKKHKHNVDDEPSTSSTPTECLSEVAGEIKRTTQERPQGPTCEANHSLESASSKSQAQQSSTPEINIENLVSGRPDLGGSSGNGAANSGFSTSLGSDPTISNHPSNEPNRMQHVATNQIARNLSLESPAADLAAATMSQTGRLYNYAPTSHACDLTVTEHQQSTISQFPSNLDLLVSAQVGEHTPITAEWGCQRESIGQEVYNDGACGESWGIQEDFIRGRPMSGQEELTGMLPTAQEEVILPPEQQEMRWGIQDEFIRNWPTSAQEEGILPVESLLEQQEMHWGIQDEFIRNWPTSAQEEGILPVESLPEQQEMHWGIEDEFIRNWPTSAQEEGILPVESPPEQQEMHWGIEDGFIRNWPTSAQEETWADSTGILPLDQQEIQDKFIRIRDWLMSVQEEGILPPEQQEMRWGIEDEFIRNWLTSAQEEGILPVESLPEQQEMHWGIEDEFIRNWPTSAQEETWADTNGNYTASVAANTLGNPGGIHTPKFWATGIIGRTSASVDVI</sequence>
<dbReference type="AlphaFoldDB" id="A0A1B8G9N5"/>
<gene>
    <name evidence="2" type="ORF">VE01_09461</name>
</gene>
<dbReference type="EMBL" id="KV460266">
    <property type="protein sequence ID" value="OBT92542.1"/>
    <property type="molecule type" value="Genomic_DNA"/>
</dbReference>
<dbReference type="RefSeq" id="XP_018126275.1">
    <property type="nucleotide sequence ID" value="XM_018278875.2"/>
</dbReference>
<evidence type="ECO:0000313" key="2">
    <source>
        <dbReference type="EMBL" id="OBT92542.1"/>
    </source>
</evidence>
<protein>
    <submittedName>
        <fullName evidence="2">Uncharacterized protein</fullName>
    </submittedName>
</protein>
<feature type="compositionally biased region" description="Low complexity" evidence="1">
    <location>
        <begin position="205"/>
        <end position="216"/>
    </location>
</feature>
<feature type="compositionally biased region" description="Low complexity" evidence="1">
    <location>
        <begin position="238"/>
        <end position="248"/>
    </location>
</feature>
<proteinExistence type="predicted"/>
<evidence type="ECO:0000256" key="1">
    <source>
        <dbReference type="SAM" id="MobiDB-lite"/>
    </source>
</evidence>
<name>A0A1B8G9N5_9PEZI</name>